<reference evidence="2" key="1">
    <citation type="journal article" date="2019" name="Int. J. Syst. Evol. Microbiol.">
        <title>The Global Catalogue of Microorganisms (GCM) 10K type strain sequencing project: providing services to taxonomists for standard genome sequencing and annotation.</title>
        <authorList>
            <consortium name="The Broad Institute Genomics Platform"/>
            <consortium name="The Broad Institute Genome Sequencing Center for Infectious Disease"/>
            <person name="Wu L."/>
            <person name="Ma J."/>
        </authorList>
    </citation>
    <scope>NUCLEOTIDE SEQUENCE [LARGE SCALE GENOMIC DNA]</scope>
    <source>
        <strain evidence="2">CGMCC 4.7680</strain>
    </source>
</reference>
<sequence length="295" mass="32550">MFVKQIEPGTPEADRRFRRLIALESADWMPVPRPRCLGWDAESGLLVYELVTPARDGRQLADDGDFDEATAGRLGRLVAELHDAPSPHWLDVSAPRLPPLGELDALPLAVYRNACAAELELWRLLQGDEALVAALKRLCAVPDALRTPAHCDLRLDQFVLGGGDVRLVDWDELRLADPARDIGAFAGEWLYRSTWDIAGADADHEAVVARGAARFAEVRPLVRSFWRAYREVRREPDDGLGRRAAAFAGWHQFDRVLAAAEGQSRLRPVERAALGIGRALVLDPGRFADTVGLTA</sequence>
<organism evidence="1 2">
    <name type="scientific">Amycolatopsis bullii</name>
    <dbReference type="NCBI Taxonomy" id="941987"/>
    <lineage>
        <taxon>Bacteria</taxon>
        <taxon>Bacillati</taxon>
        <taxon>Actinomycetota</taxon>
        <taxon>Actinomycetes</taxon>
        <taxon>Pseudonocardiales</taxon>
        <taxon>Pseudonocardiaceae</taxon>
        <taxon>Amycolatopsis</taxon>
    </lineage>
</organism>
<name>A0ABQ3KEG2_9PSEU</name>
<proteinExistence type="predicted"/>
<dbReference type="InterPro" id="IPR011009">
    <property type="entry name" value="Kinase-like_dom_sf"/>
</dbReference>
<evidence type="ECO:0008006" key="3">
    <source>
        <dbReference type="Google" id="ProtNLM"/>
    </source>
</evidence>
<dbReference type="NCBIfam" id="NF038156">
    <property type="entry name" value="lant_syn_V_LxmK"/>
    <property type="match status" value="1"/>
</dbReference>
<comment type="caution">
    <text evidence="1">The sequence shown here is derived from an EMBL/GenBank/DDBJ whole genome shotgun (WGS) entry which is preliminary data.</text>
</comment>
<dbReference type="Gene3D" id="3.90.1200.10">
    <property type="match status" value="1"/>
</dbReference>
<accession>A0ABQ3KEG2</accession>
<keyword evidence="2" id="KW-1185">Reference proteome</keyword>
<evidence type="ECO:0000313" key="1">
    <source>
        <dbReference type="EMBL" id="GHG12181.1"/>
    </source>
</evidence>
<dbReference type="SUPFAM" id="SSF56112">
    <property type="entry name" value="Protein kinase-like (PK-like)"/>
    <property type="match status" value="1"/>
</dbReference>
<protein>
    <recommendedName>
        <fullName evidence="3">Aminoglycoside phosphotransferase domain-containing protein</fullName>
    </recommendedName>
</protein>
<evidence type="ECO:0000313" key="2">
    <source>
        <dbReference type="Proteomes" id="UP000649955"/>
    </source>
</evidence>
<dbReference type="EMBL" id="BNAW01000011">
    <property type="protein sequence ID" value="GHG12181.1"/>
    <property type="molecule type" value="Genomic_DNA"/>
</dbReference>
<dbReference type="Proteomes" id="UP000649955">
    <property type="component" value="Unassembled WGS sequence"/>
</dbReference>
<gene>
    <name evidence="1" type="ORF">GCM10017567_31970</name>
</gene>